<organism evidence="2 3">
    <name type="scientific">Desulfovibrio desulfuricans</name>
    <dbReference type="NCBI Taxonomy" id="876"/>
    <lineage>
        <taxon>Bacteria</taxon>
        <taxon>Pseudomonadati</taxon>
        <taxon>Thermodesulfobacteriota</taxon>
        <taxon>Desulfovibrionia</taxon>
        <taxon>Desulfovibrionales</taxon>
        <taxon>Desulfovibrionaceae</taxon>
        <taxon>Desulfovibrio</taxon>
    </lineage>
</organism>
<evidence type="ECO:0000256" key="1">
    <source>
        <dbReference type="SAM" id="MobiDB-lite"/>
    </source>
</evidence>
<evidence type="ECO:0000313" key="2">
    <source>
        <dbReference type="EMBL" id="QCC85418.1"/>
    </source>
</evidence>
<feature type="compositionally biased region" description="Low complexity" evidence="1">
    <location>
        <begin position="519"/>
        <end position="531"/>
    </location>
</feature>
<protein>
    <submittedName>
        <fullName evidence="2">Type I-E CRISPR-associated protein Cse1/CasA</fullName>
    </submittedName>
</protein>
<dbReference type="Pfam" id="PF09481">
    <property type="entry name" value="CRISPR_Cse1"/>
    <property type="match status" value="1"/>
</dbReference>
<dbReference type="RefSeq" id="WP_136399586.1">
    <property type="nucleotide sequence ID" value="NZ_CP036295.1"/>
</dbReference>
<feature type="region of interest" description="Disordered" evidence="1">
    <location>
        <begin position="515"/>
        <end position="539"/>
    </location>
</feature>
<name>A0A4P7UKS1_DESDE</name>
<reference evidence="2 3" key="1">
    <citation type="submission" date="2019-02" db="EMBL/GenBank/DDBJ databases">
        <title>Complete Genome Sequence of Desulfovibrio desulfuricans IC1, a Sulfonate Utilizing Anaerobe.</title>
        <authorList>
            <person name="Day L.A."/>
            <person name="De Leon K.B."/>
            <person name="Wall J.D."/>
        </authorList>
    </citation>
    <scope>NUCLEOTIDE SEQUENCE [LARGE SCALE GENOMIC DNA]</scope>
    <source>
        <strain evidence="2 3">IC1</strain>
    </source>
</reference>
<dbReference type="OrthoDB" id="5392377at2"/>
<proteinExistence type="predicted"/>
<dbReference type="NCBIfam" id="TIGR02547">
    <property type="entry name" value="casA_cse1"/>
    <property type="match status" value="1"/>
</dbReference>
<dbReference type="Proteomes" id="UP000297065">
    <property type="component" value="Chromosome"/>
</dbReference>
<sequence length="539" mass="58561">MNLVSEKWIPVLNTGGRRQLISLRDAFCQGEQWRDLAVRPHERVALMRLLLCIAHAALEGPSPGEWPLVPKLLPKKAEEYLKKWEGSFDLFDAKKPFLQIAGLKAATKKAKDGDDADGPLVNASKLDFALATGDQSTHFDHEGSLPQRLVELAALALNLLTYLCFSPGGLIGSVTWSGQATARTSSDAPCAVGSMTHTFWRGGHLLQTLQLNMCDRAAIEAHLKCIGAGWGKPVWEQMPKSLDDKAAWDNATQTYLGRLTPLPRLVLFQREGASIILGTGPAFPNFNNEKAPFVEEPTSTVVSRIRNDKPTQALLAVTPGKALWRELHAIVAHRNKDNVGGFWAVGLSSSEGPADRDIIVAGMARDKAKVVDTLESVYHIPQAMQNTPGQEIYEKGVQHAESMSRRLGWAVETYRATIDGGWSGRLKGAGAGKVGLLSKLRQKAFIQYWTAAEQNLPLLFACVESLGTDNLPDAQKTWAKSLFAAARQAYAAACAPQTPRQHRAYALGLAKLSKPVDGANSSTAASDTSSDTSHEEDDE</sequence>
<evidence type="ECO:0000313" key="3">
    <source>
        <dbReference type="Proteomes" id="UP000297065"/>
    </source>
</evidence>
<dbReference type="EMBL" id="CP036295">
    <property type="protein sequence ID" value="QCC85418.1"/>
    <property type="molecule type" value="Genomic_DNA"/>
</dbReference>
<dbReference type="InterPro" id="IPR013381">
    <property type="entry name" value="CRISPR-assoc_prot_Cse1"/>
</dbReference>
<dbReference type="AlphaFoldDB" id="A0A4P7UKS1"/>
<gene>
    <name evidence="2" type="primary">casA</name>
    <name evidence="2" type="ORF">DDIC_05915</name>
</gene>
<accession>A0A4P7UKS1</accession>